<name>A0A8S5R8Y2_9VIRU</name>
<evidence type="ECO:0000313" key="1">
    <source>
        <dbReference type="EMBL" id="DAE27509.1"/>
    </source>
</evidence>
<protein>
    <submittedName>
        <fullName evidence="1">Uncharacterized protein</fullName>
    </submittedName>
</protein>
<organism evidence="1">
    <name type="scientific">virus sp. ct1Uu26</name>
    <dbReference type="NCBI Taxonomy" id="2826789"/>
    <lineage>
        <taxon>Viruses</taxon>
    </lineage>
</organism>
<sequence length="56" mass="6394">MDEKELTNVVISNDTEGFTQEDYLHIPGYATVMEEYTGKADLPEKIVYNNTPILDQ</sequence>
<proteinExistence type="predicted"/>
<dbReference type="EMBL" id="BK015840">
    <property type="protein sequence ID" value="DAE27509.1"/>
    <property type="molecule type" value="Genomic_DNA"/>
</dbReference>
<accession>A0A8S5R8Y2</accession>
<reference evidence="1" key="1">
    <citation type="journal article" date="2021" name="Proc. Natl. Acad. Sci. U.S.A.">
        <title>A Catalog of Tens of Thousands of Viruses from Human Metagenomes Reveals Hidden Associations with Chronic Diseases.</title>
        <authorList>
            <person name="Tisza M.J."/>
            <person name="Buck C.B."/>
        </authorList>
    </citation>
    <scope>NUCLEOTIDE SEQUENCE</scope>
    <source>
        <strain evidence="1">Ct1Uu26</strain>
    </source>
</reference>